<accession>A0A517SFB0</accession>
<protein>
    <submittedName>
        <fullName evidence="1">Uncharacterized protein</fullName>
    </submittedName>
</protein>
<evidence type="ECO:0000313" key="1">
    <source>
        <dbReference type="EMBL" id="QDT54809.1"/>
    </source>
</evidence>
<dbReference type="KEGG" id="ccos:Pan44_28470"/>
<dbReference type="Proteomes" id="UP000315700">
    <property type="component" value="Chromosome"/>
</dbReference>
<proteinExistence type="predicted"/>
<gene>
    <name evidence="1" type="ORF">Pan44_28470</name>
</gene>
<dbReference type="EMBL" id="CP036271">
    <property type="protein sequence ID" value="QDT54809.1"/>
    <property type="molecule type" value="Genomic_DNA"/>
</dbReference>
<dbReference type="AlphaFoldDB" id="A0A517SFB0"/>
<name>A0A517SFB0_9PLAN</name>
<reference evidence="1 2" key="1">
    <citation type="submission" date="2019-02" db="EMBL/GenBank/DDBJ databases">
        <title>Deep-cultivation of Planctomycetes and their phenomic and genomic characterization uncovers novel biology.</title>
        <authorList>
            <person name="Wiegand S."/>
            <person name="Jogler M."/>
            <person name="Boedeker C."/>
            <person name="Pinto D."/>
            <person name="Vollmers J."/>
            <person name="Rivas-Marin E."/>
            <person name="Kohn T."/>
            <person name="Peeters S.H."/>
            <person name="Heuer A."/>
            <person name="Rast P."/>
            <person name="Oberbeckmann S."/>
            <person name="Bunk B."/>
            <person name="Jeske O."/>
            <person name="Meyerdierks A."/>
            <person name="Storesund J.E."/>
            <person name="Kallscheuer N."/>
            <person name="Luecker S."/>
            <person name="Lage O.M."/>
            <person name="Pohl T."/>
            <person name="Merkel B.J."/>
            <person name="Hornburger P."/>
            <person name="Mueller R.-W."/>
            <person name="Bruemmer F."/>
            <person name="Labrenz M."/>
            <person name="Spormann A.M."/>
            <person name="Op den Camp H."/>
            <person name="Overmann J."/>
            <person name="Amann R."/>
            <person name="Jetten M.S.M."/>
            <person name="Mascher T."/>
            <person name="Medema M.H."/>
            <person name="Devos D.P."/>
            <person name="Kaster A.-K."/>
            <person name="Ovreas L."/>
            <person name="Rohde M."/>
            <person name="Galperin M.Y."/>
            <person name="Jogler C."/>
        </authorList>
    </citation>
    <scope>NUCLEOTIDE SEQUENCE [LARGE SCALE GENOMIC DNA]</scope>
    <source>
        <strain evidence="1 2">Pan44</strain>
    </source>
</reference>
<evidence type="ECO:0000313" key="2">
    <source>
        <dbReference type="Proteomes" id="UP000315700"/>
    </source>
</evidence>
<keyword evidence="2" id="KW-1185">Reference proteome</keyword>
<organism evidence="1 2">
    <name type="scientific">Caulifigura coniformis</name>
    <dbReference type="NCBI Taxonomy" id="2527983"/>
    <lineage>
        <taxon>Bacteria</taxon>
        <taxon>Pseudomonadati</taxon>
        <taxon>Planctomycetota</taxon>
        <taxon>Planctomycetia</taxon>
        <taxon>Planctomycetales</taxon>
        <taxon>Planctomycetaceae</taxon>
        <taxon>Caulifigura</taxon>
    </lineage>
</organism>
<sequence>MGRRSASDESLGGCQRPWRDGRLRALLARIQELRQRGLYRGDMLKPSHVMAFSGEFVELPRPWLDDRLKKLVAHIEKFRSMHLT</sequence>
<dbReference type="InParanoid" id="A0A517SFB0"/>
<dbReference type="RefSeq" id="WP_145030634.1">
    <property type="nucleotide sequence ID" value="NZ_CP036271.1"/>
</dbReference>